<dbReference type="OrthoDB" id="998141at2"/>
<dbReference type="Proteomes" id="UP000029507">
    <property type="component" value="Chromosome"/>
</dbReference>
<proteinExistence type="predicted"/>
<evidence type="ECO:0000313" key="2">
    <source>
        <dbReference type="Proteomes" id="UP000029507"/>
    </source>
</evidence>
<dbReference type="HOGENOM" id="CLU_2451856_0_0_9"/>
<evidence type="ECO:0000313" key="1">
    <source>
        <dbReference type="EMBL" id="AIQ63077.1"/>
    </source>
</evidence>
<organism evidence="1 2">
    <name type="scientific">Paenibacillus stellifer</name>
    <dbReference type="NCBI Taxonomy" id="169760"/>
    <lineage>
        <taxon>Bacteria</taxon>
        <taxon>Bacillati</taxon>
        <taxon>Bacillota</taxon>
        <taxon>Bacilli</taxon>
        <taxon>Bacillales</taxon>
        <taxon>Paenibacillaceae</taxon>
        <taxon>Paenibacillus</taxon>
    </lineage>
</organism>
<reference evidence="1 2" key="1">
    <citation type="submission" date="2014-08" db="EMBL/GenBank/DDBJ databases">
        <title>Comparative genomics of the Paenibacillus odorifer group.</title>
        <authorList>
            <person name="den Bakker H.C."/>
            <person name="Tsai Y.-C."/>
            <person name="Martin N."/>
            <person name="Korlach J."/>
            <person name="Wiedmann M."/>
        </authorList>
    </citation>
    <scope>NUCLEOTIDE SEQUENCE [LARGE SCALE GENOMIC DNA]</scope>
    <source>
        <strain evidence="1 2">DSM 14472</strain>
    </source>
</reference>
<accession>A0A089LQB5</accession>
<gene>
    <name evidence="1" type="ORF">PSTEL_08200</name>
</gene>
<name>A0A089LQB5_9BACL</name>
<dbReference type="RefSeq" id="WP_038694537.1">
    <property type="nucleotide sequence ID" value="NZ_CP009286.1"/>
</dbReference>
<keyword evidence="2" id="KW-1185">Reference proteome</keyword>
<sequence>MNVSSDRWISVYDEKLDEQDIDDLDALGIAISARAGVPAVGSIVHDSDLLIMRLYKNGRTADTMINNLELFNGMSAGKRPRKRNGMDER</sequence>
<protein>
    <submittedName>
        <fullName evidence="1">Uncharacterized protein</fullName>
    </submittedName>
</protein>
<dbReference type="AlphaFoldDB" id="A0A089LQB5"/>
<dbReference type="KEGG" id="pste:PSTEL_08200"/>
<dbReference type="EMBL" id="CP009286">
    <property type="protein sequence ID" value="AIQ63077.1"/>
    <property type="molecule type" value="Genomic_DNA"/>
</dbReference>